<dbReference type="PANTHER" id="PTHR23506">
    <property type="entry name" value="GH10249P"/>
    <property type="match status" value="1"/>
</dbReference>
<comment type="subcellular location">
    <subcellularLocation>
        <location evidence="1">Membrane</location>
        <topology evidence="1">Multi-pass membrane protein</topology>
    </subcellularLocation>
</comment>
<keyword evidence="9" id="KW-1185">Reference proteome</keyword>
<evidence type="ECO:0000256" key="5">
    <source>
        <dbReference type="ARBA" id="ARBA00023136"/>
    </source>
</evidence>
<feature type="transmembrane region" description="Helical" evidence="7">
    <location>
        <begin position="128"/>
        <end position="146"/>
    </location>
</feature>
<dbReference type="InterPro" id="IPR050930">
    <property type="entry name" value="MFS_Vesicular_Transporter"/>
</dbReference>
<feature type="region of interest" description="Disordered" evidence="6">
    <location>
        <begin position="1"/>
        <end position="21"/>
    </location>
</feature>
<name>A0ABR4AE92_9LECA</name>
<dbReference type="EMBL" id="JBHFEH010000218">
    <property type="protein sequence ID" value="KAL2044083.1"/>
    <property type="molecule type" value="Genomic_DNA"/>
</dbReference>
<feature type="compositionally biased region" description="Basic and acidic residues" evidence="6">
    <location>
        <begin position="8"/>
        <end position="21"/>
    </location>
</feature>
<dbReference type="Proteomes" id="UP001590951">
    <property type="component" value="Unassembled WGS sequence"/>
</dbReference>
<evidence type="ECO:0008006" key="10">
    <source>
        <dbReference type="Google" id="ProtNLM"/>
    </source>
</evidence>
<evidence type="ECO:0000256" key="1">
    <source>
        <dbReference type="ARBA" id="ARBA00004141"/>
    </source>
</evidence>
<accession>A0ABR4AE92</accession>
<protein>
    <recommendedName>
        <fullName evidence="10">Major facilitator superfamily (MFS) profile domain-containing protein</fullName>
    </recommendedName>
</protein>
<evidence type="ECO:0000313" key="9">
    <source>
        <dbReference type="Proteomes" id="UP001590951"/>
    </source>
</evidence>
<keyword evidence="3 7" id="KW-0812">Transmembrane</keyword>
<dbReference type="SUPFAM" id="SSF103473">
    <property type="entry name" value="MFS general substrate transporter"/>
    <property type="match status" value="1"/>
</dbReference>
<proteinExistence type="predicted"/>
<keyword evidence="2" id="KW-0813">Transport</keyword>
<evidence type="ECO:0000256" key="3">
    <source>
        <dbReference type="ARBA" id="ARBA00022692"/>
    </source>
</evidence>
<dbReference type="InterPro" id="IPR036259">
    <property type="entry name" value="MFS_trans_sf"/>
</dbReference>
<feature type="transmembrane region" description="Helical" evidence="7">
    <location>
        <begin position="158"/>
        <end position="177"/>
    </location>
</feature>
<sequence length="202" mass="21834">MTIASQDEDYKKDDIDFEKPGAESPAKNMVVFLPYNKVLPGKSPADLPKSSSRLPAILFILLSPRLSAAPWCPLTQSAIMTSFDAVFPLQLHEAFGWSSTGAGLIFLPLLLPCFTGSLIGAANDRYGARWPAVAGFLPVCPGFRFLRFATQNTLGQKALLLRTLLVIDGLSINLAMIRPFAKFAYVVDVLQSGCLVASNLVA</sequence>
<dbReference type="Gene3D" id="1.20.1250.20">
    <property type="entry name" value="MFS general substrate transporter like domains"/>
    <property type="match status" value="1"/>
</dbReference>
<evidence type="ECO:0000313" key="8">
    <source>
        <dbReference type="EMBL" id="KAL2044083.1"/>
    </source>
</evidence>
<comment type="caution">
    <text evidence="8">The sequence shown here is derived from an EMBL/GenBank/DDBJ whole genome shotgun (WGS) entry which is preliminary data.</text>
</comment>
<organism evidence="8 9">
    <name type="scientific">Lepraria finkii</name>
    <dbReference type="NCBI Taxonomy" id="1340010"/>
    <lineage>
        <taxon>Eukaryota</taxon>
        <taxon>Fungi</taxon>
        <taxon>Dikarya</taxon>
        <taxon>Ascomycota</taxon>
        <taxon>Pezizomycotina</taxon>
        <taxon>Lecanoromycetes</taxon>
        <taxon>OSLEUM clade</taxon>
        <taxon>Lecanoromycetidae</taxon>
        <taxon>Lecanorales</taxon>
        <taxon>Lecanorineae</taxon>
        <taxon>Stereocaulaceae</taxon>
        <taxon>Lepraria</taxon>
    </lineage>
</organism>
<feature type="transmembrane region" description="Helical" evidence="7">
    <location>
        <begin position="102"/>
        <end position="122"/>
    </location>
</feature>
<reference evidence="8 9" key="1">
    <citation type="submission" date="2024-09" db="EMBL/GenBank/DDBJ databases">
        <title>Rethinking Asexuality: The Enigmatic Case of Functional Sexual Genes in Lepraria (Stereocaulaceae).</title>
        <authorList>
            <person name="Doellman M."/>
            <person name="Sun Y."/>
            <person name="Barcenas-Pena A."/>
            <person name="Lumbsch H.T."/>
            <person name="Grewe F."/>
        </authorList>
    </citation>
    <scope>NUCLEOTIDE SEQUENCE [LARGE SCALE GENOMIC DNA]</scope>
    <source>
        <strain evidence="8 9">Grewe 0041</strain>
    </source>
</reference>
<gene>
    <name evidence="8" type="ORF">ABVK25_012491</name>
</gene>
<keyword evidence="4 7" id="KW-1133">Transmembrane helix</keyword>
<evidence type="ECO:0000256" key="6">
    <source>
        <dbReference type="SAM" id="MobiDB-lite"/>
    </source>
</evidence>
<dbReference type="PANTHER" id="PTHR23506:SF23">
    <property type="entry name" value="GH10249P"/>
    <property type="match status" value="1"/>
</dbReference>
<keyword evidence="5 7" id="KW-0472">Membrane</keyword>
<evidence type="ECO:0000256" key="7">
    <source>
        <dbReference type="SAM" id="Phobius"/>
    </source>
</evidence>
<evidence type="ECO:0000256" key="4">
    <source>
        <dbReference type="ARBA" id="ARBA00022989"/>
    </source>
</evidence>
<evidence type="ECO:0000256" key="2">
    <source>
        <dbReference type="ARBA" id="ARBA00022448"/>
    </source>
</evidence>